<dbReference type="EMBL" id="ML976043">
    <property type="protein sequence ID" value="KAF1941779.1"/>
    <property type="molecule type" value="Genomic_DNA"/>
</dbReference>
<protein>
    <submittedName>
        <fullName evidence="2">Six-hairpin glycosidase</fullName>
    </submittedName>
</protein>
<dbReference type="Gene3D" id="1.50.10.20">
    <property type="match status" value="1"/>
</dbReference>
<dbReference type="Pfam" id="PF03663">
    <property type="entry name" value="Glyco_hydro_76"/>
    <property type="match status" value="1"/>
</dbReference>
<dbReference type="InterPro" id="IPR008928">
    <property type="entry name" value="6-hairpin_glycosidase_sf"/>
</dbReference>
<dbReference type="SUPFAM" id="SSF48208">
    <property type="entry name" value="Six-hairpin glycosidases"/>
    <property type="match status" value="1"/>
</dbReference>
<sequence length="437" mass="47989">MFLSLLLIVLLSIAPIPKTYAQTDYDKVTDPIQRTNLAFSTLQTWYNASTGLWETTGWWNCANIITLLGNFAKADTKNETLQGLVRDIFANALRVAPAKNPQPGIEDPPLNGTKNGTSAHSTLTGLESGYMKHLKPSTNEPYTMFPANWDNSSGPYKHVTTLTYPTTLDPRNWLDGFYDDDLWWALAWINAYDLTLDSSYLNLAEGIFTAVAGTWGTSCFSGGIYWSWKKDYINAIANELFFGTAAHLANRFADSNKKAMYSDWAERTLAWFLQSGMINERGTINDGLTANCTNNNMTTWSYNQGVVLGGLVELNAASPNSTYLTLASRIAHAALIELSDSNGVIHDVCEPDCGGDGAQFKGIFMRNLVALHEAAPDDAYAKAIRTNADSIWVNDRNETAEELQEFSVDWAGPWVEPANASTHSSAMDALVAAIVVA</sequence>
<accession>A0A6A5SQH6</accession>
<evidence type="ECO:0000256" key="1">
    <source>
        <dbReference type="SAM" id="SignalP"/>
    </source>
</evidence>
<evidence type="ECO:0000313" key="2">
    <source>
        <dbReference type="EMBL" id="KAF1941779.1"/>
    </source>
</evidence>
<organism evidence="2 3">
    <name type="scientific">Clathrospora elynae</name>
    <dbReference type="NCBI Taxonomy" id="706981"/>
    <lineage>
        <taxon>Eukaryota</taxon>
        <taxon>Fungi</taxon>
        <taxon>Dikarya</taxon>
        <taxon>Ascomycota</taxon>
        <taxon>Pezizomycotina</taxon>
        <taxon>Dothideomycetes</taxon>
        <taxon>Pleosporomycetidae</taxon>
        <taxon>Pleosporales</taxon>
        <taxon>Diademaceae</taxon>
        <taxon>Clathrospora</taxon>
    </lineage>
</organism>
<reference evidence="2" key="1">
    <citation type="journal article" date="2020" name="Stud. Mycol.">
        <title>101 Dothideomycetes genomes: a test case for predicting lifestyles and emergence of pathogens.</title>
        <authorList>
            <person name="Haridas S."/>
            <person name="Albert R."/>
            <person name="Binder M."/>
            <person name="Bloem J."/>
            <person name="Labutti K."/>
            <person name="Salamov A."/>
            <person name="Andreopoulos B."/>
            <person name="Baker S."/>
            <person name="Barry K."/>
            <person name="Bills G."/>
            <person name="Bluhm B."/>
            <person name="Cannon C."/>
            <person name="Castanera R."/>
            <person name="Culley D."/>
            <person name="Daum C."/>
            <person name="Ezra D."/>
            <person name="Gonzalez J."/>
            <person name="Henrissat B."/>
            <person name="Kuo A."/>
            <person name="Liang C."/>
            <person name="Lipzen A."/>
            <person name="Lutzoni F."/>
            <person name="Magnuson J."/>
            <person name="Mondo S."/>
            <person name="Nolan M."/>
            <person name="Ohm R."/>
            <person name="Pangilinan J."/>
            <person name="Park H.-J."/>
            <person name="Ramirez L."/>
            <person name="Alfaro M."/>
            <person name="Sun H."/>
            <person name="Tritt A."/>
            <person name="Yoshinaga Y."/>
            <person name="Zwiers L.-H."/>
            <person name="Turgeon B."/>
            <person name="Goodwin S."/>
            <person name="Spatafora J."/>
            <person name="Crous P."/>
            <person name="Grigoriev I."/>
        </authorList>
    </citation>
    <scope>NUCLEOTIDE SEQUENCE</scope>
    <source>
        <strain evidence="2">CBS 161.51</strain>
    </source>
</reference>
<dbReference type="Proteomes" id="UP000800038">
    <property type="component" value="Unassembled WGS sequence"/>
</dbReference>
<keyword evidence="1" id="KW-0732">Signal</keyword>
<dbReference type="InterPro" id="IPR053169">
    <property type="entry name" value="MUG_Protein"/>
</dbReference>
<keyword evidence="2" id="KW-0378">Hydrolase</keyword>
<keyword evidence="3" id="KW-1185">Reference proteome</keyword>
<dbReference type="GO" id="GO:0008496">
    <property type="term" value="F:mannan endo-1,6-alpha-mannosidase activity"/>
    <property type="evidence" value="ECO:0007669"/>
    <property type="project" value="UniProtKB-UniRule"/>
</dbReference>
<gene>
    <name evidence="2" type="ORF">EJ02DRAFT_192102</name>
</gene>
<dbReference type="OrthoDB" id="9984024at2759"/>
<dbReference type="PANTHER" id="PTHR47791">
    <property type="entry name" value="MEIOTICALLY UP-REGULATED GENE 191 PROTEIN"/>
    <property type="match status" value="1"/>
</dbReference>
<keyword evidence="2" id="KW-0326">Glycosidase</keyword>
<dbReference type="GO" id="GO:0016052">
    <property type="term" value="P:carbohydrate catabolic process"/>
    <property type="evidence" value="ECO:0007669"/>
    <property type="project" value="InterPro"/>
</dbReference>
<feature type="signal peptide" evidence="1">
    <location>
        <begin position="1"/>
        <end position="21"/>
    </location>
</feature>
<dbReference type="PANTHER" id="PTHR47791:SF1">
    <property type="entry name" value="ENDO MANNANASE, GH76 FAMILY (EUROFUNG)"/>
    <property type="match status" value="1"/>
</dbReference>
<dbReference type="InterPro" id="IPR005198">
    <property type="entry name" value="Glyco_hydro_76"/>
</dbReference>
<name>A0A6A5SQH6_9PLEO</name>
<proteinExistence type="predicted"/>
<feature type="chain" id="PRO_5025535143" evidence="1">
    <location>
        <begin position="22"/>
        <end position="437"/>
    </location>
</feature>
<evidence type="ECO:0000313" key="3">
    <source>
        <dbReference type="Proteomes" id="UP000800038"/>
    </source>
</evidence>
<dbReference type="AlphaFoldDB" id="A0A6A5SQH6"/>